<keyword evidence="2" id="KW-1185">Reference proteome</keyword>
<evidence type="ECO:0000313" key="2">
    <source>
        <dbReference type="Proteomes" id="UP001055879"/>
    </source>
</evidence>
<dbReference type="Proteomes" id="UP001055879">
    <property type="component" value="Linkage Group LG02"/>
</dbReference>
<name>A0ACB9EI26_ARCLA</name>
<reference evidence="2" key="1">
    <citation type="journal article" date="2022" name="Mol. Ecol. Resour.">
        <title>The genomes of chicory, endive, great burdock and yacon provide insights into Asteraceae palaeo-polyploidization history and plant inulin production.</title>
        <authorList>
            <person name="Fan W."/>
            <person name="Wang S."/>
            <person name="Wang H."/>
            <person name="Wang A."/>
            <person name="Jiang F."/>
            <person name="Liu H."/>
            <person name="Zhao H."/>
            <person name="Xu D."/>
            <person name="Zhang Y."/>
        </authorList>
    </citation>
    <scope>NUCLEOTIDE SEQUENCE [LARGE SCALE GENOMIC DNA]</scope>
    <source>
        <strain evidence="2">cv. Niubang</strain>
    </source>
</reference>
<accession>A0ACB9EI26</accession>
<sequence length="74" mass="7813">MVASVGTRVGQLNWYGRTVVPREIGHISCLLNLKSIAFASKHFMAAMISEKQPGEKANLDCAGGIVVPAGSART</sequence>
<comment type="caution">
    <text evidence="1">The sequence shown here is derived from an EMBL/GenBank/DDBJ whole genome shotgun (WGS) entry which is preliminary data.</text>
</comment>
<proteinExistence type="predicted"/>
<reference evidence="1 2" key="2">
    <citation type="journal article" date="2022" name="Mol. Ecol. Resour.">
        <title>The genomes of chicory, endive, great burdock and yacon provide insights into Asteraceae paleo-polyploidization history and plant inulin production.</title>
        <authorList>
            <person name="Fan W."/>
            <person name="Wang S."/>
            <person name="Wang H."/>
            <person name="Wang A."/>
            <person name="Jiang F."/>
            <person name="Liu H."/>
            <person name="Zhao H."/>
            <person name="Xu D."/>
            <person name="Zhang Y."/>
        </authorList>
    </citation>
    <scope>NUCLEOTIDE SEQUENCE [LARGE SCALE GENOMIC DNA]</scope>
    <source>
        <strain evidence="2">cv. Niubang</strain>
    </source>
</reference>
<protein>
    <submittedName>
        <fullName evidence="1">Uncharacterized protein</fullName>
    </submittedName>
</protein>
<evidence type="ECO:0000313" key="1">
    <source>
        <dbReference type="EMBL" id="KAI3758238.1"/>
    </source>
</evidence>
<gene>
    <name evidence="1" type="ORF">L6452_05792</name>
</gene>
<organism evidence="1 2">
    <name type="scientific">Arctium lappa</name>
    <name type="common">Greater burdock</name>
    <name type="synonym">Lappa major</name>
    <dbReference type="NCBI Taxonomy" id="4217"/>
    <lineage>
        <taxon>Eukaryota</taxon>
        <taxon>Viridiplantae</taxon>
        <taxon>Streptophyta</taxon>
        <taxon>Embryophyta</taxon>
        <taxon>Tracheophyta</taxon>
        <taxon>Spermatophyta</taxon>
        <taxon>Magnoliopsida</taxon>
        <taxon>eudicotyledons</taxon>
        <taxon>Gunneridae</taxon>
        <taxon>Pentapetalae</taxon>
        <taxon>asterids</taxon>
        <taxon>campanulids</taxon>
        <taxon>Asterales</taxon>
        <taxon>Asteraceae</taxon>
        <taxon>Carduoideae</taxon>
        <taxon>Cardueae</taxon>
        <taxon>Arctiinae</taxon>
        <taxon>Arctium</taxon>
    </lineage>
</organism>
<dbReference type="EMBL" id="CM042048">
    <property type="protein sequence ID" value="KAI3758238.1"/>
    <property type="molecule type" value="Genomic_DNA"/>
</dbReference>